<organism evidence="3 4">
    <name type="scientific">Microbacterium galbinum</name>
    <dbReference type="NCBI Taxonomy" id="2851646"/>
    <lineage>
        <taxon>Bacteria</taxon>
        <taxon>Bacillati</taxon>
        <taxon>Actinomycetota</taxon>
        <taxon>Actinomycetes</taxon>
        <taxon>Micrococcales</taxon>
        <taxon>Microbacteriaceae</taxon>
        <taxon>Microbacterium</taxon>
    </lineage>
</organism>
<feature type="transmembrane region" description="Helical" evidence="1">
    <location>
        <begin position="15"/>
        <end position="35"/>
    </location>
</feature>
<dbReference type="CDD" id="cd11614">
    <property type="entry name" value="SAF_CpaB_FlgA_like"/>
    <property type="match status" value="1"/>
</dbReference>
<dbReference type="InterPro" id="IPR013974">
    <property type="entry name" value="SAF"/>
</dbReference>
<keyword evidence="1" id="KW-0472">Membrane</keyword>
<protein>
    <submittedName>
        <fullName evidence="3">SAF domain-containing protein</fullName>
    </submittedName>
</protein>
<sequence length="206" mass="21302">MSTFSRPRRAFWGDLRFLIGIALVGVSITGVWLIVSSADSATPILQADRTIIQGEAITAADFRVVDVSLGALTDDYLQPQDLESGQVAARTIAEGELVPHTASGRADDSRSTTLVIESSISIPEGVDAGTVVELWQAPLLEDGRTHDAPRILVADAIVAEVLDSEGMLSASRSAVEIVVDRAAVADVLAAISGGAALSVVPVGAGS</sequence>
<dbReference type="RefSeq" id="WP_247955933.1">
    <property type="nucleotide sequence ID" value="NZ_CP078077.1"/>
</dbReference>
<gene>
    <name evidence="3" type="ORF">KV396_12520</name>
</gene>
<dbReference type="Proteomes" id="UP000831963">
    <property type="component" value="Chromosome"/>
</dbReference>
<reference evidence="3 4" key="1">
    <citation type="submission" date="2021-06" db="EMBL/GenBank/DDBJ databases">
        <title>Genome-based taxonomic framework of Microbacterium strains isolated from marine environment, the description of four new species and reclassification of four preexisting species.</title>
        <authorList>
            <person name="Lee S.D."/>
            <person name="Kim S.-M."/>
            <person name="Byeon Y.-S."/>
            <person name="Yang H.L."/>
            <person name="Kim I.S."/>
        </authorList>
    </citation>
    <scope>NUCLEOTIDE SEQUENCE [LARGE SCALE GENOMIC DNA]</scope>
    <source>
        <strain evidence="3 4">SSW1-36</strain>
    </source>
</reference>
<name>A0ABY4ISL8_9MICO</name>
<evidence type="ECO:0000259" key="2">
    <source>
        <dbReference type="Pfam" id="PF08666"/>
    </source>
</evidence>
<dbReference type="EMBL" id="CP078077">
    <property type="protein sequence ID" value="UPL15250.1"/>
    <property type="molecule type" value="Genomic_DNA"/>
</dbReference>
<keyword evidence="1" id="KW-1133">Transmembrane helix</keyword>
<keyword evidence="1" id="KW-0812">Transmembrane</keyword>
<evidence type="ECO:0000313" key="4">
    <source>
        <dbReference type="Proteomes" id="UP000831963"/>
    </source>
</evidence>
<evidence type="ECO:0000313" key="3">
    <source>
        <dbReference type="EMBL" id="UPL15250.1"/>
    </source>
</evidence>
<proteinExistence type="predicted"/>
<feature type="domain" description="SAF" evidence="2">
    <location>
        <begin position="45"/>
        <end position="98"/>
    </location>
</feature>
<evidence type="ECO:0000256" key="1">
    <source>
        <dbReference type="SAM" id="Phobius"/>
    </source>
</evidence>
<keyword evidence="4" id="KW-1185">Reference proteome</keyword>
<accession>A0ABY4ISL8</accession>
<dbReference type="Pfam" id="PF08666">
    <property type="entry name" value="SAF"/>
    <property type="match status" value="1"/>
</dbReference>